<evidence type="ECO:0000313" key="13">
    <source>
        <dbReference type="Proteomes" id="UP000790833"/>
    </source>
</evidence>
<comment type="cofactor">
    <cofactor evidence="9">
        <name>[2Fe-2S] cluster</name>
        <dbReference type="ChEBI" id="CHEBI:190135"/>
    </cofactor>
</comment>
<comment type="similarity">
    <text evidence="2 9">Belongs to the anamorsin family.</text>
</comment>
<feature type="binding site" evidence="9">
    <location>
        <position position="718"/>
    </location>
    <ligand>
        <name>[4Fe-4S] cluster</name>
        <dbReference type="ChEBI" id="CHEBI:49883"/>
    </ligand>
</feature>
<dbReference type="HAMAP" id="MF_03115">
    <property type="entry name" value="Anamorsin"/>
    <property type="match status" value="1"/>
</dbReference>
<dbReference type="GO" id="GO:0051537">
    <property type="term" value="F:2 iron, 2 sulfur cluster binding"/>
    <property type="evidence" value="ECO:0007669"/>
    <property type="project" value="UniProtKB-UniRule"/>
</dbReference>
<evidence type="ECO:0000259" key="11">
    <source>
        <dbReference type="Pfam" id="PF05093"/>
    </source>
</evidence>
<organism evidence="12 13">
    <name type="scientific">Scheffersomyces spartinae</name>
    <dbReference type="NCBI Taxonomy" id="45513"/>
    <lineage>
        <taxon>Eukaryota</taxon>
        <taxon>Fungi</taxon>
        <taxon>Dikarya</taxon>
        <taxon>Ascomycota</taxon>
        <taxon>Saccharomycotina</taxon>
        <taxon>Pichiomycetes</taxon>
        <taxon>Debaryomycetaceae</taxon>
        <taxon>Scheffersomyces</taxon>
    </lineage>
</organism>
<dbReference type="GO" id="GO:0005758">
    <property type="term" value="C:mitochondrial intermembrane space"/>
    <property type="evidence" value="ECO:0007669"/>
    <property type="project" value="UniProtKB-SubCell"/>
</dbReference>
<evidence type="ECO:0000256" key="9">
    <source>
        <dbReference type="HAMAP-Rule" id="MF_03115"/>
    </source>
</evidence>
<dbReference type="Proteomes" id="UP000790833">
    <property type="component" value="Unassembled WGS sequence"/>
</dbReference>
<feature type="binding site" evidence="9">
    <location>
        <position position="710"/>
    </location>
    <ligand>
        <name>[4Fe-4S] cluster</name>
        <dbReference type="ChEBI" id="CHEBI:49883"/>
    </ligand>
</feature>
<evidence type="ECO:0000256" key="8">
    <source>
        <dbReference type="ARBA" id="ARBA00023128"/>
    </source>
</evidence>
<evidence type="ECO:0000256" key="10">
    <source>
        <dbReference type="SAM" id="MobiDB-lite"/>
    </source>
</evidence>
<comment type="subcellular location">
    <subcellularLocation>
        <location evidence="9">Cytoplasm</location>
    </subcellularLocation>
    <subcellularLocation>
        <location evidence="9">Mitochondrion intermembrane space</location>
    </subcellularLocation>
</comment>
<keyword evidence="4 9" id="KW-0963">Cytoplasm</keyword>
<comment type="domain">
    <text evidence="9">The twin Cx2C motifs are involved in the recognition by the mitochondrial MIA40-ERV1 disulfide relay system. The formation of 2 disulfide bonds in the Cx2C motifs through dithiol/disulfide exchange reactions effectively traps the protein in the mitochondrial intermembrane space.</text>
</comment>
<dbReference type="GeneID" id="66114403"/>
<dbReference type="GO" id="GO:0009055">
    <property type="term" value="F:electron transfer activity"/>
    <property type="evidence" value="ECO:0007669"/>
    <property type="project" value="UniProtKB-UniRule"/>
</dbReference>
<evidence type="ECO:0000313" key="12">
    <source>
        <dbReference type="EMBL" id="KAG7193266.1"/>
    </source>
</evidence>
<dbReference type="InterPro" id="IPR007785">
    <property type="entry name" value="Anamorsin"/>
</dbReference>
<feature type="region of interest" description="Disordered" evidence="10">
    <location>
        <begin position="439"/>
        <end position="472"/>
    </location>
</feature>
<name>A0A9P7V8J9_9ASCO</name>
<feature type="region of interest" description="Disordered" evidence="10">
    <location>
        <begin position="230"/>
        <end position="280"/>
    </location>
</feature>
<dbReference type="InterPro" id="IPR046408">
    <property type="entry name" value="CIAPIN1"/>
</dbReference>
<gene>
    <name evidence="12" type="primary">DRE2</name>
    <name evidence="12" type="ORF">KQ657_001029</name>
</gene>
<feature type="region of interest" description="Disordered" evidence="10">
    <location>
        <begin position="1"/>
        <end position="110"/>
    </location>
</feature>
<accession>A0A9P7V8J9</accession>
<keyword evidence="3 9" id="KW-0004">4Fe-4S</keyword>
<evidence type="ECO:0000256" key="6">
    <source>
        <dbReference type="ARBA" id="ARBA00023004"/>
    </source>
</evidence>
<feature type="compositionally biased region" description="Acidic residues" evidence="10">
    <location>
        <begin position="447"/>
        <end position="468"/>
    </location>
</feature>
<evidence type="ECO:0000256" key="5">
    <source>
        <dbReference type="ARBA" id="ARBA00022723"/>
    </source>
</evidence>
<evidence type="ECO:0000256" key="2">
    <source>
        <dbReference type="ARBA" id="ARBA00008169"/>
    </source>
</evidence>
<dbReference type="GO" id="GO:0046872">
    <property type="term" value="F:metal ion binding"/>
    <property type="evidence" value="ECO:0007669"/>
    <property type="project" value="UniProtKB-KW"/>
</dbReference>
<dbReference type="GO" id="GO:0051539">
    <property type="term" value="F:4 iron, 4 sulfur cluster binding"/>
    <property type="evidence" value="ECO:0007669"/>
    <property type="project" value="UniProtKB-KW"/>
</dbReference>
<dbReference type="RefSeq" id="XP_043048814.1">
    <property type="nucleotide sequence ID" value="XM_043191842.1"/>
</dbReference>
<dbReference type="OrthoDB" id="311633at2759"/>
<comment type="caution">
    <text evidence="12">The sequence shown here is derived from an EMBL/GenBank/DDBJ whole genome shotgun (WGS) entry which is preliminary data.</text>
</comment>
<feature type="binding site" evidence="9">
    <location>
        <position position="721"/>
    </location>
    <ligand>
        <name>[4Fe-4S] cluster</name>
        <dbReference type="ChEBI" id="CHEBI:49883"/>
    </ligand>
</feature>
<evidence type="ECO:0000256" key="7">
    <source>
        <dbReference type="ARBA" id="ARBA00023014"/>
    </source>
</evidence>
<reference evidence="12" key="1">
    <citation type="submission" date="2021-03" db="EMBL/GenBank/DDBJ databases">
        <authorList>
            <person name="Palmer J.M."/>
        </authorList>
    </citation>
    <scope>NUCLEOTIDE SEQUENCE</scope>
    <source>
        <strain evidence="12">ARV_011</strain>
    </source>
</reference>
<keyword evidence="8 9" id="KW-0496">Mitochondrion</keyword>
<feature type="region of interest" description="Disordered" evidence="10">
    <location>
        <begin position="392"/>
        <end position="419"/>
    </location>
</feature>
<dbReference type="AlphaFoldDB" id="A0A9P7V8J9"/>
<feature type="domain" description="Anamorsin C-terminal" evidence="11">
    <location>
        <begin position="652"/>
        <end position="736"/>
    </location>
</feature>
<feature type="binding site" evidence="9">
    <location>
        <position position="707"/>
    </location>
    <ligand>
        <name>[4Fe-4S] cluster</name>
        <dbReference type="ChEBI" id="CHEBI:49883"/>
    </ligand>
</feature>
<feature type="binding site" evidence="9">
    <location>
        <position position="671"/>
    </location>
    <ligand>
        <name>[2Fe-2S] cluster</name>
        <dbReference type="ChEBI" id="CHEBI:190135"/>
    </ligand>
</feature>
<feature type="region of interest" description="Disordered" evidence="10">
    <location>
        <begin position="335"/>
        <end position="354"/>
    </location>
</feature>
<dbReference type="Pfam" id="PF05093">
    <property type="entry name" value="CIAPIN1"/>
    <property type="match status" value="1"/>
</dbReference>
<keyword evidence="7 9" id="KW-0411">Iron-sulfur</keyword>
<feature type="binding site" evidence="9">
    <location>
        <position position="666"/>
    </location>
    <ligand>
        <name>[2Fe-2S] cluster</name>
        <dbReference type="ChEBI" id="CHEBI:190135"/>
    </ligand>
</feature>
<evidence type="ECO:0000256" key="1">
    <source>
        <dbReference type="ARBA" id="ARBA00001966"/>
    </source>
</evidence>
<feature type="short sequence motif" description="Cx2C motif 2" evidence="9">
    <location>
        <begin position="718"/>
        <end position="721"/>
    </location>
</feature>
<feature type="region of interest" description="Disordered" evidence="10">
    <location>
        <begin position="125"/>
        <end position="157"/>
    </location>
</feature>
<dbReference type="PANTHER" id="PTHR13273:SF14">
    <property type="entry name" value="ANAMORSIN"/>
    <property type="match status" value="1"/>
</dbReference>
<comment type="domain">
    <text evidence="9">The C-terminal domain binds 2 Fe-S clusters but is otherwise mostly in an intrinsically disordered conformation.</text>
</comment>
<sequence>MSGPKTPVSSPPKLGRLSKALAEPHSSGMIKDTEMTDVSVNKIPKSRATAVPSERVLRSSPKKKVGFETASDNGVDSSPTRSIKTTPEKRDSIGSIPVTVPFTPTLKRTSSGHYKLPEYMHKLALPQQGSKNVLKTPRPYDSDEEDEENESKQIFRPQKTFLSPVGKRLVFDNSGNPVVPSGKDISDMSEISHVLKLKLTSALGKLQQQNLERQLQRQMQFNQLLDTMSSPTKKVKKRPVSMPNPLPSTSSQFTTLGPTTSSQPPISPLPGLPTPGNRQLGNGANLNLKTLQQSPVSYSQHHRHSHHFHPIHNMPSPDEEQSAHNALMIALAKVGGGGSGAGDRESPRKSTTVSNQATIDTRVISATVNSPTANRRHSMNLRRSSLLTSLPPIETCPSALSKSVEEKPSTTEPPSTTNGEQEAIMSLMLLCSPRNLHGGLITTATPDNDETDVEDATEDESDDNEMEKDQDAGSLRTIRGHYVTGLKAKLQQESSGSVIKQLLLNNIENADDLEQKYGRIYIANDPEQTNLPVGIFSKLALLLDDSPSLRVDGENLPLGQDLELVMNGLVNENGVWKKIAIQETRLSTSALNKKESNNTSTLKKGMFKRKASKLDYFNDADENNDALSPNEMIDEDSLVEGGINYKLIKPSCLDEFKKTKRKKRACKDCTCGLKELQEEEEESTKVKLTATELSEIDFTIEGKKGGCGSCSLGDAFRCDGCPFLGLPPFKPGEVIRVDGFDDL</sequence>
<dbReference type="EMBL" id="JAHMUF010000013">
    <property type="protein sequence ID" value="KAG7193266.1"/>
    <property type="molecule type" value="Genomic_DNA"/>
</dbReference>
<feature type="region of interest" description="Fe-S binding site B" evidence="9">
    <location>
        <begin position="707"/>
        <end position="721"/>
    </location>
</feature>
<keyword evidence="13" id="KW-1185">Reference proteome</keyword>
<feature type="binding site" evidence="9">
    <location>
        <position position="669"/>
    </location>
    <ligand>
        <name>[2Fe-2S] cluster</name>
        <dbReference type="ChEBI" id="CHEBI:190135"/>
    </ligand>
</feature>
<comment type="cofactor">
    <cofactor evidence="1 9">
        <name>[4Fe-4S] cluster</name>
        <dbReference type="ChEBI" id="CHEBI:49883"/>
    </cofactor>
</comment>
<comment type="domain">
    <text evidence="9">The N-terminal domain has structural similarity with S-adenosyl-L-methionine-dependent methyltransferases, but does not bind S-adenosyl-L-methionine. It is required for correct assembly of the 2 Fe-S clusters.</text>
</comment>
<feature type="binding site" evidence="9">
    <location>
        <position position="652"/>
    </location>
    <ligand>
        <name>[2Fe-2S] cluster</name>
        <dbReference type="ChEBI" id="CHEBI:190135"/>
    </ligand>
</feature>
<keyword evidence="6 9" id="KW-0408">Iron</keyword>
<evidence type="ECO:0000256" key="3">
    <source>
        <dbReference type="ARBA" id="ARBA00022485"/>
    </source>
</evidence>
<keyword evidence="5 9" id="KW-0479">Metal-binding</keyword>
<proteinExistence type="inferred from homology"/>
<comment type="caution">
    <text evidence="9">Lacks conserved residue(s) required for the propagation of feature annotation.</text>
</comment>
<dbReference type="PANTHER" id="PTHR13273">
    <property type="entry name" value="ANAMORSIN"/>
    <property type="match status" value="1"/>
</dbReference>
<evidence type="ECO:0000256" key="4">
    <source>
        <dbReference type="ARBA" id="ARBA00022490"/>
    </source>
</evidence>
<feature type="compositionally biased region" description="Polar residues" evidence="10">
    <location>
        <begin position="247"/>
        <end position="260"/>
    </location>
</feature>
<keyword evidence="9" id="KW-0001">2Fe-2S</keyword>
<dbReference type="GO" id="GO:0016226">
    <property type="term" value="P:iron-sulfur cluster assembly"/>
    <property type="evidence" value="ECO:0007669"/>
    <property type="project" value="UniProtKB-UniRule"/>
</dbReference>
<protein>
    <submittedName>
        <fullName evidence="12">Electron carrier</fullName>
    </submittedName>
</protein>
<feature type="short sequence motif" description="Cx2C motif 1" evidence="9">
    <location>
        <begin position="707"/>
        <end position="710"/>
    </location>
</feature>
<feature type="compositionally biased region" description="Polar residues" evidence="10">
    <location>
        <begin position="70"/>
        <end position="85"/>
    </location>
</feature>